<evidence type="ECO:0000259" key="10">
    <source>
        <dbReference type="Pfam" id="PF23094"/>
    </source>
</evidence>
<feature type="domain" description="MBTPS1 fourth" evidence="9">
    <location>
        <begin position="649"/>
        <end position="915"/>
    </location>
</feature>
<dbReference type="InterPro" id="IPR022398">
    <property type="entry name" value="Peptidase_S8_His-AS"/>
</dbReference>
<dbReference type="PANTHER" id="PTHR43806">
    <property type="entry name" value="PEPTIDASE S8"/>
    <property type="match status" value="1"/>
</dbReference>
<keyword evidence="4 5" id="KW-0720">Serine protease</keyword>
<dbReference type="PANTHER" id="PTHR43806:SF7">
    <property type="entry name" value="MEMBRANE-BOUND TRANSCRIPTION FACTOR SITE-1 PROTEASE"/>
    <property type="match status" value="1"/>
</dbReference>
<feature type="signal peptide" evidence="7">
    <location>
        <begin position="1"/>
        <end position="17"/>
    </location>
</feature>
<dbReference type="Proteomes" id="UP000050794">
    <property type="component" value="Unassembled WGS sequence"/>
</dbReference>
<evidence type="ECO:0000313" key="12">
    <source>
        <dbReference type="Proteomes" id="UP000050794"/>
    </source>
</evidence>
<feature type="transmembrane region" description="Helical" evidence="6">
    <location>
        <begin position="1044"/>
        <end position="1066"/>
    </location>
</feature>
<evidence type="ECO:0000313" key="13">
    <source>
        <dbReference type="WBParaSite" id="TCNE_0001165301-mRNA-1"/>
    </source>
</evidence>
<proteinExistence type="inferred from homology"/>
<name>A0A183UT33_TOXCA</name>
<keyword evidence="6" id="KW-0812">Transmembrane</keyword>
<dbReference type="InterPro" id="IPR000209">
    <property type="entry name" value="Peptidase_S8/S53_dom"/>
</dbReference>
<keyword evidence="12" id="KW-1185">Reference proteome</keyword>
<evidence type="ECO:0000256" key="2">
    <source>
        <dbReference type="ARBA" id="ARBA00022670"/>
    </source>
</evidence>
<evidence type="ECO:0000256" key="7">
    <source>
        <dbReference type="SAM" id="SignalP"/>
    </source>
</evidence>
<dbReference type="Pfam" id="PF23094">
    <property type="entry name" value="MBTPS1_3rd"/>
    <property type="match status" value="1"/>
</dbReference>
<dbReference type="EMBL" id="UYWY01020939">
    <property type="protein sequence ID" value="VDM42974.1"/>
    <property type="molecule type" value="Genomic_DNA"/>
</dbReference>
<sequence length="1090" mass="121794">TFNFTVIANVFFSLVECRVRLSLVEVLCVFNTHYERDVKCCKHHVPLKEAQLNKGGSFTSVYFGQKILHLFLAVSGEEAYVRERVFEVEGGEDEEKLMSSMSRGRKGKRMELWSVNDLLRLKERKEKDREEVGLGPSNRSSQKLRSQLSPAFIVTFDGYYMSSNRLRSIVEAVGRNQTINVEQRPNRLSDFDVIEVSACNASRVVDCLRKSLRVRHVSPNVAFQAHAPSRRTLGRRGGTASLEIHQVTKVLNANKLWDMGFKGQGVKVAVFDTGLSQHHPHFRQIVERTDWTNEQTADDGLGHGTFVTGIIASSNKKCAGFAPAASIYVYKVFTKKQVSFTSCIGGPDFTDLPFMDKVWELTANGVILISAIGNDGPKFGTLNNPADQMDVIGVGGINIDSKVARFSSRGMTTWELPGGYGRVKPDIVTFGASVYGSALDGGCRALSGTSVASPVVAGAVTVMLSGIDDHRLWNPAVVKQALVEGAVRLPNAATMFEQGAGRIDLLASFDYMRKYEPSITLIPPYIDFTECPYMWPYCSQPLYVSTIPTIVNVTIINGLGVSGRIVEPPIWEPFVDENGDLLKISISYPDLLWPWSGYMAVAMSVAQDGKSYEGTAAGRITVTVTTDAHGMKKRSTATFMLRVRIIPTPPRSQRIIWDQYRNMRYPPGYLPRDDLRDRANPLDWTADHPHTNFKALYQHLRSGGYHIEVLGEPLTCVDLSEYAMYIVVDPEDEFFASEREKLYLDVVDAGLNLVVFADWFNATVIDKIRFLDENTKQWWQPETGGTNLPALNDLLSHWNITLGAQVFDGMVTLGRTAIKYSSGTSIVRTPPGSWVAEANLTDLGAETITGEKSAQFYETAVFTFYRSENISKQKPGFVAVFGDSTCLEVGTSVELKGCIPLLDALLESANEGDLSENLRRVLKPMEIVFPEEGSSAIPLPKRITTSNFAKYSKVISGFEDDGSPIFRPQPQCRRFPISVPHPVTNVTSPSDLNEERRQNGRAESFYDKIRSDATAAQFHELDQFFDANTDLDRRVVFTQTISILAYYNISYVIWGFIVVAIFAFYYRSSLRRTVLQIRVFRRVLRRLRIA</sequence>
<keyword evidence="7" id="KW-0732">Signal</keyword>
<dbReference type="AlphaFoldDB" id="A0A183UT33"/>
<accession>A0A183UT33</accession>
<dbReference type="InterPro" id="IPR057060">
    <property type="entry name" value="MBTPS1_3rd"/>
</dbReference>
<evidence type="ECO:0000313" key="11">
    <source>
        <dbReference type="EMBL" id="VDM42974.1"/>
    </source>
</evidence>
<dbReference type="PROSITE" id="PS00138">
    <property type="entry name" value="SUBTILASE_SER"/>
    <property type="match status" value="1"/>
</dbReference>
<evidence type="ECO:0000256" key="3">
    <source>
        <dbReference type="ARBA" id="ARBA00022801"/>
    </source>
</evidence>
<feature type="active site" description="Charge relay system" evidence="5">
    <location>
        <position position="303"/>
    </location>
</feature>
<evidence type="ECO:0000256" key="6">
    <source>
        <dbReference type="SAM" id="Phobius"/>
    </source>
</evidence>
<organism evidence="12 13">
    <name type="scientific">Toxocara canis</name>
    <name type="common">Canine roundworm</name>
    <dbReference type="NCBI Taxonomy" id="6265"/>
    <lineage>
        <taxon>Eukaryota</taxon>
        <taxon>Metazoa</taxon>
        <taxon>Ecdysozoa</taxon>
        <taxon>Nematoda</taxon>
        <taxon>Chromadorea</taxon>
        <taxon>Rhabditida</taxon>
        <taxon>Spirurina</taxon>
        <taxon>Ascaridomorpha</taxon>
        <taxon>Ascaridoidea</taxon>
        <taxon>Toxocaridae</taxon>
        <taxon>Toxocara</taxon>
    </lineage>
</organism>
<feature type="chain" id="PRO_5044553380" evidence="7">
    <location>
        <begin position="18"/>
        <end position="1090"/>
    </location>
</feature>
<protein>
    <submittedName>
        <fullName evidence="13">Subtilisin</fullName>
    </submittedName>
</protein>
<dbReference type="InterPro" id="IPR015500">
    <property type="entry name" value="Peptidase_S8_subtilisin-rel"/>
</dbReference>
<evidence type="ECO:0000256" key="4">
    <source>
        <dbReference type="ARBA" id="ARBA00022825"/>
    </source>
</evidence>
<feature type="domain" description="Peptidase S8/S53" evidence="8">
    <location>
        <begin position="263"/>
        <end position="342"/>
    </location>
</feature>
<reference evidence="13" key="1">
    <citation type="submission" date="2016-06" db="UniProtKB">
        <authorList>
            <consortium name="WormBaseParasite"/>
        </authorList>
    </citation>
    <scope>IDENTIFICATION</scope>
</reference>
<dbReference type="InterPro" id="IPR057032">
    <property type="entry name" value="MBTPS1_4th"/>
</dbReference>
<dbReference type="WBParaSite" id="TCNE_0001165301-mRNA-1">
    <property type="protein sequence ID" value="TCNE_0001165301-mRNA-1"/>
    <property type="gene ID" value="TCNE_0001165301"/>
</dbReference>
<dbReference type="GO" id="GO:0004252">
    <property type="term" value="F:serine-type endopeptidase activity"/>
    <property type="evidence" value="ECO:0007669"/>
    <property type="project" value="UniProtKB-UniRule"/>
</dbReference>
<keyword evidence="6" id="KW-1133">Transmembrane helix</keyword>
<comment type="similarity">
    <text evidence="1 5">Belongs to the peptidase S8 family.</text>
</comment>
<dbReference type="Gene3D" id="3.40.50.200">
    <property type="entry name" value="Peptidase S8/S53 domain"/>
    <property type="match status" value="1"/>
</dbReference>
<feature type="domain" description="Peptidase S8/S53" evidence="8">
    <location>
        <begin position="358"/>
        <end position="501"/>
    </location>
</feature>
<keyword evidence="2 5" id="KW-0645">Protease</keyword>
<dbReference type="InterPro" id="IPR023828">
    <property type="entry name" value="Peptidase_S8_Ser-AS"/>
</dbReference>
<evidence type="ECO:0000259" key="8">
    <source>
        <dbReference type="Pfam" id="PF00082"/>
    </source>
</evidence>
<reference evidence="11 12" key="2">
    <citation type="submission" date="2018-11" db="EMBL/GenBank/DDBJ databases">
        <authorList>
            <consortium name="Pathogen Informatics"/>
        </authorList>
    </citation>
    <scope>NUCLEOTIDE SEQUENCE [LARGE SCALE GENOMIC DNA]</scope>
</reference>
<dbReference type="PROSITE" id="PS00137">
    <property type="entry name" value="SUBTILASE_HIS"/>
    <property type="match status" value="1"/>
</dbReference>
<dbReference type="InterPro" id="IPR050131">
    <property type="entry name" value="Peptidase_S8_subtilisin-like"/>
</dbReference>
<evidence type="ECO:0000259" key="9">
    <source>
        <dbReference type="Pfam" id="PF23090"/>
    </source>
</evidence>
<keyword evidence="3 5" id="KW-0378">Hydrolase</keyword>
<dbReference type="GO" id="GO:0006508">
    <property type="term" value="P:proteolysis"/>
    <property type="evidence" value="ECO:0007669"/>
    <property type="project" value="UniProtKB-KW"/>
</dbReference>
<keyword evidence="6" id="KW-0472">Membrane</keyword>
<dbReference type="PRINTS" id="PR00723">
    <property type="entry name" value="SUBTILISIN"/>
</dbReference>
<dbReference type="SUPFAM" id="SSF52743">
    <property type="entry name" value="Subtilisin-like"/>
    <property type="match status" value="1"/>
</dbReference>
<dbReference type="GO" id="GO:0005794">
    <property type="term" value="C:Golgi apparatus"/>
    <property type="evidence" value="ECO:0007669"/>
    <property type="project" value="TreeGrafter"/>
</dbReference>
<feature type="active site" description="Charge relay system" evidence="5">
    <location>
        <position position="272"/>
    </location>
</feature>
<evidence type="ECO:0000256" key="1">
    <source>
        <dbReference type="ARBA" id="ARBA00011073"/>
    </source>
</evidence>
<feature type="active site" description="Charge relay system" evidence="5">
    <location>
        <position position="450"/>
    </location>
</feature>
<dbReference type="Pfam" id="PF23090">
    <property type="entry name" value="MBTPS1_4th"/>
    <property type="match status" value="1"/>
</dbReference>
<feature type="domain" description="MBTPS1 third" evidence="10">
    <location>
        <begin position="522"/>
        <end position="648"/>
    </location>
</feature>
<dbReference type="InterPro" id="IPR036852">
    <property type="entry name" value="Peptidase_S8/S53_dom_sf"/>
</dbReference>
<dbReference type="Pfam" id="PF00082">
    <property type="entry name" value="Peptidase_S8"/>
    <property type="match status" value="2"/>
</dbReference>
<dbReference type="PROSITE" id="PS51892">
    <property type="entry name" value="SUBTILASE"/>
    <property type="match status" value="1"/>
</dbReference>
<gene>
    <name evidence="11" type="ORF">TCNE_LOCUS11653</name>
</gene>
<evidence type="ECO:0000256" key="5">
    <source>
        <dbReference type="PROSITE-ProRule" id="PRU01240"/>
    </source>
</evidence>